<accession>W3WY18</accession>
<dbReference type="KEGG" id="pfy:PFICI_10109"/>
<name>W3WY18_PESFW</name>
<evidence type="ECO:0000256" key="1">
    <source>
        <dbReference type="SAM" id="MobiDB-lite"/>
    </source>
</evidence>
<feature type="compositionally biased region" description="Basic and acidic residues" evidence="1">
    <location>
        <begin position="126"/>
        <end position="147"/>
    </location>
</feature>
<reference evidence="3" key="1">
    <citation type="journal article" date="2015" name="BMC Genomics">
        <title>Genomic and transcriptomic analysis of the endophytic fungus Pestalotiopsis fici reveals its lifestyle and high potential for synthesis of natural products.</title>
        <authorList>
            <person name="Wang X."/>
            <person name="Zhang X."/>
            <person name="Liu L."/>
            <person name="Xiang M."/>
            <person name="Wang W."/>
            <person name="Sun X."/>
            <person name="Che Y."/>
            <person name="Guo L."/>
            <person name="Liu G."/>
            <person name="Guo L."/>
            <person name="Wang C."/>
            <person name="Yin W.B."/>
            <person name="Stadler M."/>
            <person name="Zhang X."/>
            <person name="Liu X."/>
        </authorList>
    </citation>
    <scope>NUCLEOTIDE SEQUENCE [LARGE SCALE GENOMIC DNA]</scope>
    <source>
        <strain evidence="3">W106-1 / CGMCC3.15140</strain>
    </source>
</reference>
<dbReference type="HOGENOM" id="CLU_1768751_0_0_1"/>
<feature type="region of interest" description="Disordered" evidence="1">
    <location>
        <begin position="16"/>
        <end position="41"/>
    </location>
</feature>
<dbReference type="OrthoDB" id="5243030at2759"/>
<gene>
    <name evidence="2" type="ORF">PFICI_10109</name>
</gene>
<dbReference type="InParanoid" id="W3WY18"/>
<keyword evidence="3" id="KW-1185">Reference proteome</keyword>
<feature type="compositionally biased region" description="Basic and acidic residues" evidence="1">
    <location>
        <begin position="90"/>
        <end position="116"/>
    </location>
</feature>
<proteinExistence type="predicted"/>
<dbReference type="AlphaFoldDB" id="W3WY18"/>
<organism evidence="2 3">
    <name type="scientific">Pestalotiopsis fici (strain W106-1 / CGMCC3.15140)</name>
    <dbReference type="NCBI Taxonomy" id="1229662"/>
    <lineage>
        <taxon>Eukaryota</taxon>
        <taxon>Fungi</taxon>
        <taxon>Dikarya</taxon>
        <taxon>Ascomycota</taxon>
        <taxon>Pezizomycotina</taxon>
        <taxon>Sordariomycetes</taxon>
        <taxon>Xylariomycetidae</taxon>
        <taxon>Amphisphaeriales</taxon>
        <taxon>Sporocadaceae</taxon>
        <taxon>Pestalotiopsis</taxon>
    </lineage>
</organism>
<dbReference type="OMA" id="QTRNSHY"/>
<feature type="region of interest" description="Disordered" evidence="1">
    <location>
        <begin position="68"/>
        <end position="147"/>
    </location>
</feature>
<dbReference type="Proteomes" id="UP000030651">
    <property type="component" value="Unassembled WGS sequence"/>
</dbReference>
<evidence type="ECO:0000313" key="2">
    <source>
        <dbReference type="EMBL" id="ETS78047.1"/>
    </source>
</evidence>
<dbReference type="GeneID" id="19275122"/>
<sequence>MSSILRSSLRQSSQAVKQFGSVSTNRTYATAGKPPMSQGGSNRNIIIALVGVSLPTLYLWQTRNSHYQTRSIDHPPPAALNSDPAARARAAREALEERGGKVKYEHPEDREPERFKPAFGRQHERKRVDGPPDGRNHHDLHEKQRHL</sequence>
<dbReference type="RefSeq" id="XP_007836881.1">
    <property type="nucleotide sequence ID" value="XM_007838690.1"/>
</dbReference>
<protein>
    <submittedName>
        <fullName evidence="2">Uncharacterized protein</fullName>
    </submittedName>
</protein>
<evidence type="ECO:0000313" key="3">
    <source>
        <dbReference type="Proteomes" id="UP000030651"/>
    </source>
</evidence>
<dbReference type="EMBL" id="KI912115">
    <property type="protein sequence ID" value="ETS78047.1"/>
    <property type="molecule type" value="Genomic_DNA"/>
</dbReference>